<dbReference type="Gene3D" id="3.90.550.10">
    <property type="entry name" value="Spore Coat Polysaccharide Biosynthesis Protein SpsA, Chain A"/>
    <property type="match status" value="1"/>
</dbReference>
<dbReference type="CDD" id="cd06915">
    <property type="entry name" value="NTP_transferase_WcbM_like"/>
    <property type="match status" value="1"/>
</dbReference>
<dbReference type="SUPFAM" id="SSF53448">
    <property type="entry name" value="Nucleotide-diphospho-sugar transferases"/>
    <property type="match status" value="1"/>
</dbReference>
<dbReference type="GO" id="GO:0016740">
    <property type="term" value="F:transferase activity"/>
    <property type="evidence" value="ECO:0007669"/>
    <property type="project" value="UniProtKB-KW"/>
</dbReference>
<comment type="caution">
    <text evidence="2">The sequence shown here is derived from an EMBL/GenBank/DDBJ whole genome shotgun (WGS) entry which is preliminary data.</text>
</comment>
<dbReference type="Pfam" id="PF00483">
    <property type="entry name" value="NTP_transferase"/>
    <property type="match status" value="1"/>
</dbReference>
<dbReference type="PANTHER" id="PTHR22572">
    <property type="entry name" value="SUGAR-1-PHOSPHATE GUANYL TRANSFERASE"/>
    <property type="match status" value="1"/>
</dbReference>
<organism evidence="2 3">
    <name type="scientific">Herbaspirillum frisingense GSF30</name>
    <dbReference type="NCBI Taxonomy" id="864073"/>
    <lineage>
        <taxon>Bacteria</taxon>
        <taxon>Pseudomonadati</taxon>
        <taxon>Pseudomonadota</taxon>
        <taxon>Betaproteobacteria</taxon>
        <taxon>Burkholderiales</taxon>
        <taxon>Oxalobacteraceae</taxon>
        <taxon>Herbaspirillum</taxon>
    </lineage>
</organism>
<name>A0AAI9N5T6_9BURK</name>
<accession>A0AAI9N5T6</accession>
<evidence type="ECO:0000313" key="2">
    <source>
        <dbReference type="EMBL" id="EOA06815.1"/>
    </source>
</evidence>
<dbReference type="Proteomes" id="UP000006772">
    <property type="component" value="Unassembled WGS sequence"/>
</dbReference>
<evidence type="ECO:0000313" key="3">
    <source>
        <dbReference type="Proteomes" id="UP000006772"/>
    </source>
</evidence>
<protein>
    <submittedName>
        <fullName evidence="2">Nucleotidyl transferase</fullName>
    </submittedName>
</protein>
<keyword evidence="2" id="KW-0808">Transferase</keyword>
<evidence type="ECO:0000259" key="1">
    <source>
        <dbReference type="Pfam" id="PF00483"/>
    </source>
</evidence>
<feature type="domain" description="Nucleotidyl transferase" evidence="1">
    <location>
        <begin position="2"/>
        <end position="224"/>
    </location>
</feature>
<sequence>MKAIVLCGGLGTRLGELTRETPKPLIPVAGRPFLSYVLDRLVEGGASELVLAVSFQWEKIRALYGSQWRGVPVAYSVEPQPLGTGGAIRHAMRSHEIEEAIVVNGDTLLDLDAGALAAFARDKAADVAMALKYMADTSRFGRVEIDQAARVLGFREKGVGQAGLINSGVYHVHARAFADSTDAAFSFELDVLAGKLDTAAIYGMQTDAYFIDMGVPEDLARAQYELPLPRPDVAGEGSAR</sequence>
<proteinExistence type="predicted"/>
<dbReference type="InterPro" id="IPR029044">
    <property type="entry name" value="Nucleotide-diphossugar_trans"/>
</dbReference>
<gene>
    <name evidence="2" type="ORF">HFRIS_000840</name>
</gene>
<dbReference type="InterPro" id="IPR050486">
    <property type="entry name" value="Mannose-1P_guanyltransferase"/>
</dbReference>
<dbReference type="EMBL" id="AEEC02000001">
    <property type="protein sequence ID" value="EOA06815.1"/>
    <property type="molecule type" value="Genomic_DNA"/>
</dbReference>
<dbReference type="InterPro" id="IPR005835">
    <property type="entry name" value="NTP_transferase_dom"/>
</dbReference>
<reference evidence="2 3" key="1">
    <citation type="journal article" date="2013" name="Front. Microbiol.">
        <title>The genome of the endophytic bacterium H. frisingense GSF30(T) identifies diverse strategies in the Herbaspirillum genus to interact with plants.</title>
        <authorList>
            <person name="Straub D."/>
            <person name="Rothballer M."/>
            <person name="Hartmann A."/>
            <person name="Ludewig U."/>
        </authorList>
    </citation>
    <scope>NUCLEOTIDE SEQUENCE [LARGE SCALE GENOMIC DNA]</scope>
    <source>
        <strain evidence="2 3">GSF30</strain>
    </source>
</reference>
<dbReference type="RefSeq" id="WP_006461297.1">
    <property type="nucleotide sequence ID" value="NZ_AEEC02000001.1"/>
</dbReference>
<dbReference type="AlphaFoldDB" id="A0AAI9N5T6"/>